<dbReference type="PANTHER" id="PTHR43248">
    <property type="entry name" value="2-SUCCINYL-6-HYDROXY-2,4-CYCLOHEXADIENE-1-CARBOXYLATE SYNTHASE"/>
    <property type="match status" value="1"/>
</dbReference>
<dbReference type="InterPro" id="IPR051601">
    <property type="entry name" value="Serine_prot/Carboxylest_S33"/>
</dbReference>
<proteinExistence type="inferred from homology"/>
<organism evidence="6 7">
    <name type="scientific">Fusarium austroafricanum</name>
    <dbReference type="NCBI Taxonomy" id="2364996"/>
    <lineage>
        <taxon>Eukaryota</taxon>
        <taxon>Fungi</taxon>
        <taxon>Dikarya</taxon>
        <taxon>Ascomycota</taxon>
        <taxon>Pezizomycotina</taxon>
        <taxon>Sordariomycetes</taxon>
        <taxon>Hypocreomycetidae</taxon>
        <taxon>Hypocreales</taxon>
        <taxon>Nectriaceae</taxon>
        <taxon>Fusarium</taxon>
        <taxon>Fusarium concolor species complex</taxon>
    </lineage>
</organism>
<accession>A0A8H4JYG6</accession>
<evidence type="ECO:0000313" key="6">
    <source>
        <dbReference type="EMBL" id="KAF4440336.1"/>
    </source>
</evidence>
<dbReference type="EMBL" id="JAADJG010000661">
    <property type="protein sequence ID" value="KAF4440336.1"/>
    <property type="molecule type" value="Genomic_DNA"/>
</dbReference>
<feature type="domain" description="AB hydrolase-1" evidence="4">
    <location>
        <begin position="86"/>
        <end position="255"/>
    </location>
</feature>
<evidence type="ECO:0000256" key="1">
    <source>
        <dbReference type="ARBA" id="ARBA00010088"/>
    </source>
</evidence>
<comment type="similarity">
    <text evidence="1">Belongs to the peptidase S33 family.</text>
</comment>
<reference evidence="6" key="1">
    <citation type="submission" date="2020-01" db="EMBL/GenBank/DDBJ databases">
        <title>Identification and distribution of gene clusters putatively required for synthesis of sphingolipid metabolism inhibitors in phylogenetically diverse species of the filamentous fungus Fusarium.</title>
        <authorList>
            <person name="Kim H.-S."/>
            <person name="Busman M."/>
            <person name="Brown D.W."/>
            <person name="Divon H."/>
            <person name="Uhlig S."/>
            <person name="Proctor R.H."/>
        </authorList>
    </citation>
    <scope>NUCLEOTIDE SEQUENCE</scope>
    <source>
        <strain evidence="6">NRRL 53441</strain>
    </source>
</reference>
<dbReference type="Gene3D" id="3.40.50.1820">
    <property type="entry name" value="alpha/beta hydrolase"/>
    <property type="match status" value="1"/>
</dbReference>
<evidence type="ECO:0000313" key="7">
    <source>
        <dbReference type="Proteomes" id="UP000605986"/>
    </source>
</evidence>
<feature type="chain" id="PRO_5034868635" evidence="3">
    <location>
        <begin position="21"/>
        <end position="535"/>
    </location>
</feature>
<dbReference type="Proteomes" id="UP000605986">
    <property type="component" value="Unassembled WGS sequence"/>
</dbReference>
<dbReference type="Pfam" id="PF08386">
    <property type="entry name" value="Abhydrolase_4"/>
    <property type="match status" value="1"/>
</dbReference>
<keyword evidence="2 6" id="KW-0378">Hydrolase</keyword>
<feature type="domain" description="Peptidase S33 tripeptidyl aminopeptidase-like C-terminal" evidence="5">
    <location>
        <begin position="443"/>
        <end position="520"/>
    </location>
</feature>
<comment type="caution">
    <text evidence="6">The sequence shown here is derived from an EMBL/GenBank/DDBJ whole genome shotgun (WGS) entry which is preliminary data.</text>
</comment>
<dbReference type="GO" id="GO:0016787">
    <property type="term" value="F:hydrolase activity"/>
    <property type="evidence" value="ECO:0007669"/>
    <property type="project" value="UniProtKB-KW"/>
</dbReference>
<keyword evidence="7" id="KW-1185">Reference proteome</keyword>
<dbReference type="SUPFAM" id="SSF53474">
    <property type="entry name" value="alpha/beta-Hydrolases"/>
    <property type="match status" value="1"/>
</dbReference>
<evidence type="ECO:0000259" key="4">
    <source>
        <dbReference type="Pfam" id="PF00561"/>
    </source>
</evidence>
<dbReference type="InterPro" id="IPR013595">
    <property type="entry name" value="Pept_S33_TAP-like_C"/>
</dbReference>
<evidence type="ECO:0000259" key="5">
    <source>
        <dbReference type="Pfam" id="PF08386"/>
    </source>
</evidence>
<name>A0A8H4JYG6_9HYPO</name>
<dbReference type="OrthoDB" id="425534at2759"/>
<dbReference type="AlphaFoldDB" id="A0A8H4JYG6"/>
<feature type="signal peptide" evidence="3">
    <location>
        <begin position="1"/>
        <end position="20"/>
    </location>
</feature>
<evidence type="ECO:0000256" key="3">
    <source>
        <dbReference type="SAM" id="SignalP"/>
    </source>
</evidence>
<dbReference type="InterPro" id="IPR029058">
    <property type="entry name" value="AB_hydrolase_fold"/>
</dbReference>
<sequence length="535" mass="58001">MHGAILAGVLVASMAYKVECRSSSSMVHDFDRIKPSADLTWTPCFDNFTCTRLQVPLDYEDKSRGMTSIGFIKLAGKNATTESQSIVIIPGGPGGSGVEILTGAQDGLGQILGESYNFVSFDPRGVGASGPKIDCFSGNKKAREAFARLHYSSTTNTSSTSLAEQYYSGSIYGEWCNNAVKHNSSDGYYVSTPAVAHDLLTFVEAEAKMKGKSPSKAKFWGYAISYGTVIGTTFASMFPERVERMALESVLNTDWYYSNDWESGLVDADKVVESFSTFCHAAGPQKCSFWGKTPANITARLDGFIKQLQSHPVPISGIQGKTMPTMVTYSDIKALLAKAVYEPLANFPSMADVLHQLEGGNATGLVGTFDSLSSFTDDGVVTRCVDSYGENKFATLDGAKSTVQCGVSRSKYLGDVFPIYSRSFMCTSVKPKLPKSMMIQGQVGKPNKKTFFPILFTGNTLDPVAPVVSAKIMSSRFPGSKVLLQEAVGHIVILQSGSRCYFEHLQAYFQGVMPPSNITCSQEAFPFIDKPLIQF</sequence>
<gene>
    <name evidence="6" type="ORF">F53441_12284</name>
</gene>
<evidence type="ECO:0000256" key="2">
    <source>
        <dbReference type="ARBA" id="ARBA00022801"/>
    </source>
</evidence>
<dbReference type="PANTHER" id="PTHR43248:SF25">
    <property type="entry name" value="AB HYDROLASE-1 DOMAIN-CONTAINING PROTEIN-RELATED"/>
    <property type="match status" value="1"/>
</dbReference>
<keyword evidence="3" id="KW-0732">Signal</keyword>
<dbReference type="Pfam" id="PF00561">
    <property type="entry name" value="Abhydrolase_1"/>
    <property type="match status" value="1"/>
</dbReference>
<dbReference type="InterPro" id="IPR000073">
    <property type="entry name" value="AB_hydrolase_1"/>
</dbReference>
<protein>
    <submittedName>
        <fullName evidence="6">Putative hydrolase</fullName>
    </submittedName>
</protein>